<feature type="repeat" description="ANK" evidence="1">
    <location>
        <begin position="648"/>
        <end position="669"/>
    </location>
</feature>
<evidence type="ECO:0000313" key="5">
    <source>
        <dbReference type="Proteomes" id="UP000674179"/>
    </source>
</evidence>
<feature type="region of interest" description="Disordered" evidence="2">
    <location>
        <begin position="477"/>
        <end position="509"/>
    </location>
</feature>
<sequence>MPNAVVTLTIEKAEALVALNPGGTSNPFFTATIGAQCVTTPVVNKTVNPVFNATFTFRDCSLPAMVTLRAFNRIQYIDIEDPLGTASVTLFDVQPETTTKVVQLSHGGVAALAQRAPHGCGSVTISYSVAPMSAEGPVPAVAEQLASKLSSLTPSTVAPLPVPEVLTPLPVPPAHNIDGSGPASIPVASVPREGRASTLGFGAHGGSNSNSLLASNPSATNPAATTAKLKPVEDMLAAGLDGSTSSTVALSATRWQSSQLTPPSLLPARPPANSTFFIPQVASPPSALATINMPVKAVPVNGYESYAVQGAKSPPPPIPEEAAADQVPPSVPVESYYANNTAHAAPAAPPPSTTHTQPPMDLAVLPVASSAPTAIRFASLQESTSAAPSLDAHLQTASASSLYTTAAQAPATASQTKLLVIPPHISGAVTPTFFHGSQSTPCVRSRVPSVAQFPPSMGSTDAIFPSHAPLLTPAGTLPVATAPRTPPLTSSTTGSRRSTPMTLSSLRRNTSVTFATSPFSPEAAANASLAAPTSAATTRGSVAAASSTAGLHDSAGDGAAFPHSTTPYGTYASKSAAGSTTSPKRRSPRNEIESGTEASAIASTEQLYADKKYLLEVAATGADIEVFQRLRQVDPSLTNGFLECLDYSGRSLLHIAAWSGQLRVLQILLCPEPTAPMIDLPSVVAAKSGNTILHAAACGGQAEVAQWLRYSHPTAGPLLLSMRNARGLTAAECAMEAGFPHVARLLMPN</sequence>
<evidence type="ECO:0000256" key="1">
    <source>
        <dbReference type="PROSITE-ProRule" id="PRU00023"/>
    </source>
</evidence>
<dbReference type="Gene3D" id="2.60.40.150">
    <property type="entry name" value="C2 domain"/>
    <property type="match status" value="1"/>
</dbReference>
<dbReference type="PROSITE" id="PS50088">
    <property type="entry name" value="ANK_REPEAT"/>
    <property type="match status" value="1"/>
</dbReference>
<reference evidence="4 5" key="1">
    <citation type="submission" date="2021-02" db="EMBL/GenBank/DDBJ databases">
        <title>Leishmania (Mundinia) enrietti genome sequencing and assembly.</title>
        <authorList>
            <person name="Almutairi H."/>
            <person name="Gatherer D."/>
        </authorList>
    </citation>
    <scope>NUCLEOTIDE SEQUENCE [LARGE SCALE GENOMIC DNA]</scope>
    <source>
        <strain evidence="4">CUR178</strain>
    </source>
</reference>
<dbReference type="PANTHER" id="PTHR39666:SF5">
    <property type="entry name" value="C2 DOMAIN-CONTAINING PROTEIN"/>
    <property type="match status" value="1"/>
</dbReference>
<dbReference type="InterPro" id="IPR036770">
    <property type="entry name" value="Ankyrin_rpt-contain_sf"/>
</dbReference>
<feature type="region of interest" description="Disordered" evidence="2">
    <location>
        <begin position="570"/>
        <end position="598"/>
    </location>
</feature>
<proteinExistence type="predicted"/>
<dbReference type="InterPro" id="IPR035892">
    <property type="entry name" value="C2_domain_sf"/>
</dbReference>
<dbReference type="AlphaFoldDB" id="A0A836HQW5"/>
<dbReference type="InterPro" id="IPR002110">
    <property type="entry name" value="Ankyrin_rpt"/>
</dbReference>
<dbReference type="PROSITE" id="PS50004">
    <property type="entry name" value="C2"/>
    <property type="match status" value="1"/>
</dbReference>
<keyword evidence="1" id="KW-0040">ANK repeat</keyword>
<dbReference type="Pfam" id="PF00023">
    <property type="entry name" value="Ank"/>
    <property type="match status" value="1"/>
</dbReference>
<feature type="compositionally biased region" description="Low complexity" evidence="2">
    <location>
        <begin position="481"/>
        <end position="502"/>
    </location>
</feature>
<dbReference type="PANTHER" id="PTHR39666">
    <property type="entry name" value="RANBP2-TYPE DOMAIN-CONTAINING PROTEIN"/>
    <property type="match status" value="1"/>
</dbReference>
<name>A0A836HQW5_LEIEN</name>
<dbReference type="Pfam" id="PF00168">
    <property type="entry name" value="C2"/>
    <property type="match status" value="1"/>
</dbReference>
<evidence type="ECO:0000313" key="4">
    <source>
        <dbReference type="EMBL" id="KAG5485913.1"/>
    </source>
</evidence>
<dbReference type="CDD" id="cd00030">
    <property type="entry name" value="C2"/>
    <property type="match status" value="1"/>
</dbReference>
<dbReference type="EMBL" id="JAFHKP010000006">
    <property type="protein sequence ID" value="KAG5485913.1"/>
    <property type="molecule type" value="Genomic_DNA"/>
</dbReference>
<dbReference type="RefSeq" id="XP_067695638.1">
    <property type="nucleotide sequence ID" value="XM_067839148.1"/>
</dbReference>
<dbReference type="GeneID" id="94174658"/>
<feature type="compositionally biased region" description="Polar residues" evidence="2">
    <location>
        <begin position="570"/>
        <end position="582"/>
    </location>
</feature>
<feature type="domain" description="C2" evidence="3">
    <location>
        <begin position="1"/>
        <end position="106"/>
    </location>
</feature>
<dbReference type="OrthoDB" id="5314041at2759"/>
<dbReference type="SMART" id="SM00239">
    <property type="entry name" value="C2"/>
    <property type="match status" value="1"/>
</dbReference>
<evidence type="ECO:0000259" key="3">
    <source>
        <dbReference type="PROSITE" id="PS50004"/>
    </source>
</evidence>
<evidence type="ECO:0000256" key="2">
    <source>
        <dbReference type="SAM" id="MobiDB-lite"/>
    </source>
</evidence>
<dbReference type="SUPFAM" id="SSF48403">
    <property type="entry name" value="Ankyrin repeat"/>
    <property type="match status" value="1"/>
</dbReference>
<accession>A0A836HQW5</accession>
<dbReference type="SUPFAM" id="SSF49562">
    <property type="entry name" value="C2 domain (Calcium/lipid-binding domain, CaLB)"/>
    <property type="match status" value="1"/>
</dbReference>
<dbReference type="PROSITE" id="PS50297">
    <property type="entry name" value="ANK_REP_REGION"/>
    <property type="match status" value="1"/>
</dbReference>
<dbReference type="Proteomes" id="UP000674179">
    <property type="component" value="Chromosome 6"/>
</dbReference>
<gene>
    <name evidence="4" type="ORF">CUR178_07507</name>
</gene>
<dbReference type="InterPro" id="IPR000008">
    <property type="entry name" value="C2_dom"/>
</dbReference>
<protein>
    <recommendedName>
        <fullName evidence="3">C2 domain-containing protein</fullName>
    </recommendedName>
</protein>
<dbReference type="KEGG" id="lenr:94174658"/>
<dbReference type="Gene3D" id="1.25.40.20">
    <property type="entry name" value="Ankyrin repeat-containing domain"/>
    <property type="match status" value="1"/>
</dbReference>
<comment type="caution">
    <text evidence="4">The sequence shown here is derived from an EMBL/GenBank/DDBJ whole genome shotgun (WGS) entry which is preliminary data.</text>
</comment>
<organism evidence="4 5">
    <name type="scientific">Leishmania enriettii</name>
    <dbReference type="NCBI Taxonomy" id="5663"/>
    <lineage>
        <taxon>Eukaryota</taxon>
        <taxon>Discoba</taxon>
        <taxon>Euglenozoa</taxon>
        <taxon>Kinetoplastea</taxon>
        <taxon>Metakinetoplastina</taxon>
        <taxon>Trypanosomatida</taxon>
        <taxon>Trypanosomatidae</taxon>
        <taxon>Leishmaniinae</taxon>
        <taxon>Leishmania</taxon>
    </lineage>
</organism>
<keyword evidence="5" id="KW-1185">Reference proteome</keyword>